<dbReference type="Gene3D" id="3.40.50.1460">
    <property type="match status" value="1"/>
</dbReference>
<evidence type="ECO:0000313" key="5">
    <source>
        <dbReference type="Proteomes" id="UP000321577"/>
    </source>
</evidence>
<evidence type="ECO:0000313" key="4">
    <source>
        <dbReference type="EMBL" id="GEP43657.1"/>
    </source>
</evidence>
<dbReference type="Gene3D" id="1.25.40.10">
    <property type="entry name" value="Tetratricopeptide repeat domain"/>
    <property type="match status" value="1"/>
</dbReference>
<feature type="repeat" description="TPR" evidence="1">
    <location>
        <begin position="383"/>
        <end position="416"/>
    </location>
</feature>
<dbReference type="SUPFAM" id="SSF52129">
    <property type="entry name" value="Caspase-like"/>
    <property type="match status" value="1"/>
</dbReference>
<dbReference type="PROSITE" id="PS50208">
    <property type="entry name" value="CASPASE_P20"/>
    <property type="match status" value="1"/>
</dbReference>
<dbReference type="SUPFAM" id="SSF48452">
    <property type="entry name" value="TPR-like"/>
    <property type="match status" value="1"/>
</dbReference>
<proteinExistence type="predicted"/>
<reference evidence="4 5" key="1">
    <citation type="submission" date="2019-07" db="EMBL/GenBank/DDBJ databases">
        <title>Whole genome shotgun sequence of Brevifollis gellanilyticus NBRC 108608.</title>
        <authorList>
            <person name="Hosoyama A."/>
            <person name="Uohara A."/>
            <person name="Ohji S."/>
            <person name="Ichikawa N."/>
        </authorList>
    </citation>
    <scope>NUCLEOTIDE SEQUENCE [LARGE SCALE GENOMIC DNA]</scope>
    <source>
        <strain evidence="4 5">NBRC 108608</strain>
    </source>
</reference>
<dbReference type="InterPro" id="IPR011600">
    <property type="entry name" value="Pept_C14_caspase"/>
</dbReference>
<evidence type="ECO:0000256" key="2">
    <source>
        <dbReference type="SAM" id="SignalP"/>
    </source>
</evidence>
<dbReference type="InterPro" id="IPR029030">
    <property type="entry name" value="Caspase-like_dom_sf"/>
</dbReference>
<sequence>MHRLLTASLLLMASFGLAREPVAPVTRTALVIGNARYEQAAGPLRNTVNDARAVAATLKSLGFSVELEENVTRDQLLKALLKFRGTVAGKEVALFYFAGHGITVAGSNYLLPLKSGYQPEGADDVTLRLMAETRLFNVEQAVADLKSGGAQCNLVILDACRTTSLARTGRTRDASGTPGGLAEMKPPAGSLIAFATDAGQTALDGDGANGLYTEELLRHMRTPGLTIEQVFKRTRAAVLERSSGQQIPAEYSRLVGEDVYLAGAAVAEPTMPKPEPAPVSAPVKAEPVVSAKLGEEMLKLAKQGHDVECIESLKLLAEAKGLGVTEQIVEGFQILLERVKDTLKKPDLKDSDAKAALQTCDLVIAALPECLPGTHPKSNEFLAKAHNRRGDSLLVLGLADEALEAFNAAQPLAPDDAYVLYNRARAHLALGDVDNARVDLQAAMDPKFKQPTARAMAEKMLKEMK</sequence>
<accession>A0A512MA90</accession>
<dbReference type="AlphaFoldDB" id="A0A512MA90"/>
<dbReference type="PANTHER" id="PTHR22576">
    <property type="entry name" value="MUCOSA ASSOCIATED LYMPHOID TISSUE LYMPHOMA TRANSLOCATION PROTEIN 1/PARACASPASE"/>
    <property type="match status" value="1"/>
</dbReference>
<dbReference type="Proteomes" id="UP000321577">
    <property type="component" value="Unassembled WGS sequence"/>
</dbReference>
<dbReference type="InterPro" id="IPR052039">
    <property type="entry name" value="Caspase-related_regulators"/>
</dbReference>
<feature type="domain" description="Caspase family p20" evidence="3">
    <location>
        <begin position="25"/>
        <end position="164"/>
    </location>
</feature>
<name>A0A512MA90_9BACT</name>
<protein>
    <recommendedName>
        <fullName evidence="3">Caspase family p20 domain-containing protein</fullName>
    </recommendedName>
</protein>
<dbReference type="PANTHER" id="PTHR22576:SF37">
    <property type="entry name" value="MUCOSA-ASSOCIATED LYMPHOID TISSUE LYMPHOMA TRANSLOCATION PROTEIN 1"/>
    <property type="match status" value="1"/>
</dbReference>
<dbReference type="Pfam" id="PF00656">
    <property type="entry name" value="Peptidase_C14"/>
    <property type="match status" value="1"/>
</dbReference>
<keyword evidence="2" id="KW-0732">Signal</keyword>
<keyword evidence="1" id="KW-0802">TPR repeat</keyword>
<dbReference type="InterPro" id="IPR011990">
    <property type="entry name" value="TPR-like_helical_dom_sf"/>
</dbReference>
<evidence type="ECO:0000259" key="3">
    <source>
        <dbReference type="PROSITE" id="PS50208"/>
    </source>
</evidence>
<dbReference type="PROSITE" id="PS50005">
    <property type="entry name" value="TPR"/>
    <property type="match status" value="1"/>
</dbReference>
<keyword evidence="5" id="KW-1185">Reference proteome</keyword>
<feature type="signal peptide" evidence="2">
    <location>
        <begin position="1"/>
        <end position="18"/>
    </location>
</feature>
<organism evidence="4 5">
    <name type="scientific">Brevifollis gellanilyticus</name>
    <dbReference type="NCBI Taxonomy" id="748831"/>
    <lineage>
        <taxon>Bacteria</taxon>
        <taxon>Pseudomonadati</taxon>
        <taxon>Verrucomicrobiota</taxon>
        <taxon>Verrucomicrobiia</taxon>
        <taxon>Verrucomicrobiales</taxon>
        <taxon>Verrucomicrobiaceae</taxon>
    </lineage>
</organism>
<dbReference type="GO" id="GO:0006508">
    <property type="term" value="P:proteolysis"/>
    <property type="evidence" value="ECO:0007669"/>
    <property type="project" value="InterPro"/>
</dbReference>
<dbReference type="InterPro" id="IPR001309">
    <property type="entry name" value="Pept_C14_p20"/>
</dbReference>
<gene>
    <name evidence="4" type="ORF">BGE01nite_29480</name>
</gene>
<dbReference type="RefSeq" id="WP_170266798.1">
    <property type="nucleotide sequence ID" value="NZ_BKAG01000019.1"/>
</dbReference>
<feature type="chain" id="PRO_5021971289" description="Caspase family p20 domain-containing protein" evidence="2">
    <location>
        <begin position="19"/>
        <end position="465"/>
    </location>
</feature>
<dbReference type="SMART" id="SM00028">
    <property type="entry name" value="TPR"/>
    <property type="match status" value="2"/>
</dbReference>
<comment type="caution">
    <text evidence="4">The sequence shown here is derived from an EMBL/GenBank/DDBJ whole genome shotgun (WGS) entry which is preliminary data.</text>
</comment>
<dbReference type="EMBL" id="BKAG01000019">
    <property type="protein sequence ID" value="GEP43657.1"/>
    <property type="molecule type" value="Genomic_DNA"/>
</dbReference>
<dbReference type="GO" id="GO:0004197">
    <property type="term" value="F:cysteine-type endopeptidase activity"/>
    <property type="evidence" value="ECO:0007669"/>
    <property type="project" value="InterPro"/>
</dbReference>
<dbReference type="InterPro" id="IPR019734">
    <property type="entry name" value="TPR_rpt"/>
</dbReference>
<evidence type="ECO:0000256" key="1">
    <source>
        <dbReference type="PROSITE-ProRule" id="PRU00339"/>
    </source>
</evidence>